<dbReference type="AlphaFoldDB" id="A0AAD8T3Y0"/>
<comment type="caution">
    <text evidence="2">The sequence shown here is derived from an EMBL/GenBank/DDBJ whole genome shotgun (WGS) entry which is preliminary data.</text>
</comment>
<dbReference type="InterPro" id="IPR036047">
    <property type="entry name" value="F-box-like_dom_sf"/>
</dbReference>
<feature type="domain" description="F-box protein AT5G49610-like beta-propeller" evidence="1">
    <location>
        <begin position="113"/>
        <end position="382"/>
    </location>
</feature>
<gene>
    <name evidence="2" type="ORF">QYE76_057756</name>
</gene>
<dbReference type="Pfam" id="PF23635">
    <property type="entry name" value="Beta-prop_AT5G49610-like"/>
    <property type="match status" value="1"/>
</dbReference>
<sequence length="393" mass="43791">MEGHTRTPAAASVAAVLGDGDLLREILIRLGFPNYLVRAAIVCKWWLLHASDPAFLGRFHDRNPPRLLGFCVGKPHQSYKFVPLPQPPELAALSRRVASFCDDAFARSRVQWITHSRNGRLVTEIFVRGTFRYSLLAPLLAEESALIPPPNPLLYNNRSCLNRMFLPRDGSRDGITLVNVKLANARRQVRATVYVLGSGGWGVPITVRKSVPQDLPPGLKDVLPPIHGKIFIVTTLGYTLVLDLKTARFSTLELPGGVGSNFMLSCVEDYDLHLVSMKGFQLSVWLYRMTRDGHGVGGWLLVDTFCVLEACTRVAGDSWVRQNGDLVDVVAIGDNAEFVFLDHLASGVVFIVHLRSKVVQKVYQRVHRIGFLPVMMIWPPIFPTRIVGHDQED</sequence>
<evidence type="ECO:0000313" key="3">
    <source>
        <dbReference type="Proteomes" id="UP001231189"/>
    </source>
</evidence>
<keyword evidence="3" id="KW-1185">Reference proteome</keyword>
<evidence type="ECO:0000313" key="2">
    <source>
        <dbReference type="EMBL" id="KAK1669597.1"/>
    </source>
</evidence>
<dbReference type="InterPro" id="IPR056594">
    <property type="entry name" value="AT5G49610-like_b-prop"/>
</dbReference>
<protein>
    <recommendedName>
        <fullName evidence="1">F-box protein AT5G49610-like beta-propeller domain-containing protein</fullName>
    </recommendedName>
</protein>
<dbReference type="PANTHER" id="PTHR33207">
    <property type="entry name" value="F-BOX DOMAIN CONTAINING PROTEIN-RELATED"/>
    <property type="match status" value="1"/>
</dbReference>
<accession>A0AAD8T3Y0</accession>
<proteinExistence type="predicted"/>
<dbReference type="SUPFAM" id="SSF81383">
    <property type="entry name" value="F-box domain"/>
    <property type="match status" value="1"/>
</dbReference>
<organism evidence="2 3">
    <name type="scientific">Lolium multiflorum</name>
    <name type="common">Italian ryegrass</name>
    <name type="synonym">Lolium perenne subsp. multiflorum</name>
    <dbReference type="NCBI Taxonomy" id="4521"/>
    <lineage>
        <taxon>Eukaryota</taxon>
        <taxon>Viridiplantae</taxon>
        <taxon>Streptophyta</taxon>
        <taxon>Embryophyta</taxon>
        <taxon>Tracheophyta</taxon>
        <taxon>Spermatophyta</taxon>
        <taxon>Magnoliopsida</taxon>
        <taxon>Liliopsida</taxon>
        <taxon>Poales</taxon>
        <taxon>Poaceae</taxon>
        <taxon>BOP clade</taxon>
        <taxon>Pooideae</taxon>
        <taxon>Poodae</taxon>
        <taxon>Poeae</taxon>
        <taxon>Poeae Chloroplast Group 2 (Poeae type)</taxon>
        <taxon>Loliodinae</taxon>
        <taxon>Loliinae</taxon>
        <taxon>Lolium</taxon>
    </lineage>
</organism>
<dbReference type="EMBL" id="JAUUTY010000003">
    <property type="protein sequence ID" value="KAK1669597.1"/>
    <property type="molecule type" value="Genomic_DNA"/>
</dbReference>
<reference evidence="2" key="1">
    <citation type="submission" date="2023-07" db="EMBL/GenBank/DDBJ databases">
        <title>A chromosome-level genome assembly of Lolium multiflorum.</title>
        <authorList>
            <person name="Chen Y."/>
            <person name="Copetti D."/>
            <person name="Kolliker R."/>
            <person name="Studer B."/>
        </authorList>
    </citation>
    <scope>NUCLEOTIDE SEQUENCE</scope>
    <source>
        <strain evidence="2">02402/16</strain>
        <tissue evidence="2">Leaf</tissue>
    </source>
</reference>
<evidence type="ECO:0000259" key="1">
    <source>
        <dbReference type="Pfam" id="PF23635"/>
    </source>
</evidence>
<name>A0AAD8T3Y0_LOLMU</name>
<dbReference type="Proteomes" id="UP001231189">
    <property type="component" value="Unassembled WGS sequence"/>
</dbReference>